<dbReference type="AlphaFoldDB" id="A0A6A4P9W6"/>
<proteinExistence type="predicted"/>
<evidence type="ECO:0000313" key="1">
    <source>
        <dbReference type="EMBL" id="KAE9599955.1"/>
    </source>
</evidence>
<reference evidence="2" key="1">
    <citation type="journal article" date="2020" name="Nat. Commun.">
        <title>Genome sequence of the cluster root forming white lupin.</title>
        <authorList>
            <person name="Hufnagel B."/>
            <person name="Marques A."/>
            <person name="Soriano A."/>
            <person name="Marques L."/>
            <person name="Divol F."/>
            <person name="Doumas P."/>
            <person name="Sallet E."/>
            <person name="Mancinotti D."/>
            <person name="Carrere S."/>
            <person name="Marande W."/>
            <person name="Arribat S."/>
            <person name="Keller J."/>
            <person name="Huneau C."/>
            <person name="Blein T."/>
            <person name="Aime D."/>
            <person name="Laguerre M."/>
            <person name="Taylor J."/>
            <person name="Schubert V."/>
            <person name="Nelson M."/>
            <person name="Geu-Flores F."/>
            <person name="Crespi M."/>
            <person name="Gallardo-Guerrero K."/>
            <person name="Delaux P.-M."/>
            <person name="Salse J."/>
            <person name="Berges H."/>
            <person name="Guyot R."/>
            <person name="Gouzy J."/>
            <person name="Peret B."/>
        </authorList>
    </citation>
    <scope>NUCLEOTIDE SEQUENCE [LARGE SCALE GENOMIC DNA]</scope>
    <source>
        <strain evidence="2">cv. Amiga</strain>
    </source>
</reference>
<evidence type="ECO:0000313" key="2">
    <source>
        <dbReference type="Proteomes" id="UP000447434"/>
    </source>
</evidence>
<dbReference type="EMBL" id="WOCE01000014">
    <property type="protein sequence ID" value="KAE9599955.1"/>
    <property type="molecule type" value="Genomic_DNA"/>
</dbReference>
<protein>
    <submittedName>
        <fullName evidence="1">Uncharacterized protein</fullName>
    </submittedName>
</protein>
<name>A0A6A4P9W6_LUPAL</name>
<dbReference type="Proteomes" id="UP000447434">
    <property type="component" value="Chromosome 14"/>
</dbReference>
<gene>
    <name evidence="1" type="ORF">Lalb_Chr14g0367861</name>
</gene>
<organism evidence="1 2">
    <name type="scientific">Lupinus albus</name>
    <name type="common">White lupine</name>
    <name type="synonym">Lupinus termis</name>
    <dbReference type="NCBI Taxonomy" id="3870"/>
    <lineage>
        <taxon>Eukaryota</taxon>
        <taxon>Viridiplantae</taxon>
        <taxon>Streptophyta</taxon>
        <taxon>Embryophyta</taxon>
        <taxon>Tracheophyta</taxon>
        <taxon>Spermatophyta</taxon>
        <taxon>Magnoliopsida</taxon>
        <taxon>eudicotyledons</taxon>
        <taxon>Gunneridae</taxon>
        <taxon>Pentapetalae</taxon>
        <taxon>rosids</taxon>
        <taxon>fabids</taxon>
        <taxon>Fabales</taxon>
        <taxon>Fabaceae</taxon>
        <taxon>Papilionoideae</taxon>
        <taxon>50 kb inversion clade</taxon>
        <taxon>genistoids sensu lato</taxon>
        <taxon>core genistoids</taxon>
        <taxon>Genisteae</taxon>
        <taxon>Lupinus</taxon>
    </lineage>
</organism>
<keyword evidence="2" id="KW-1185">Reference proteome</keyword>
<sequence length="101" mass="10739">MLETDAPGCGTLSGSAASVTRSMSGSAASVTRSVVLVQVSRSCVAKPDLCVSICVLGFGFSARMVDRQVDLGILLGMMVALSNSIYSIRKIKVHNWQLRFK</sequence>
<accession>A0A6A4P9W6</accession>
<comment type="caution">
    <text evidence="1">The sequence shown here is derived from an EMBL/GenBank/DDBJ whole genome shotgun (WGS) entry which is preliminary data.</text>
</comment>